<organism evidence="5 6">
    <name type="scientific">Aspergillus pseudonomiae</name>
    <dbReference type="NCBI Taxonomy" id="1506151"/>
    <lineage>
        <taxon>Eukaryota</taxon>
        <taxon>Fungi</taxon>
        <taxon>Dikarya</taxon>
        <taxon>Ascomycota</taxon>
        <taxon>Pezizomycotina</taxon>
        <taxon>Eurotiomycetes</taxon>
        <taxon>Eurotiomycetidae</taxon>
        <taxon>Eurotiales</taxon>
        <taxon>Aspergillaceae</taxon>
        <taxon>Aspergillus</taxon>
        <taxon>Aspergillus subgen. Circumdati</taxon>
    </lineage>
</organism>
<dbReference type="FunFam" id="3.40.50.150:FF:000438">
    <property type="entry name" value="Probable thiol methyltransferase 2"/>
    <property type="match status" value="1"/>
</dbReference>
<evidence type="ECO:0000256" key="2">
    <source>
        <dbReference type="ARBA" id="ARBA00022603"/>
    </source>
</evidence>
<dbReference type="CDD" id="cd02440">
    <property type="entry name" value="AdoMet_MTases"/>
    <property type="match status" value="1"/>
</dbReference>
<keyword evidence="4" id="KW-0949">S-adenosyl-L-methionine</keyword>
<dbReference type="PANTHER" id="PTHR32183">
    <property type="match status" value="1"/>
</dbReference>
<evidence type="ECO:0000256" key="1">
    <source>
        <dbReference type="ARBA" id="ARBA00022553"/>
    </source>
</evidence>
<dbReference type="AlphaFoldDB" id="A0A5N7D9Q8"/>
<evidence type="ECO:0000313" key="6">
    <source>
        <dbReference type="Proteomes" id="UP000325579"/>
    </source>
</evidence>
<keyword evidence="1" id="KW-0597">Phosphoprotein</keyword>
<dbReference type="PROSITE" id="PS51585">
    <property type="entry name" value="SAM_MT_TPMT"/>
    <property type="match status" value="1"/>
</dbReference>
<dbReference type="Proteomes" id="UP000325579">
    <property type="component" value="Unassembled WGS sequence"/>
</dbReference>
<dbReference type="OrthoDB" id="276151at2759"/>
<keyword evidence="3 5" id="KW-0808">Transferase</keyword>
<proteinExistence type="predicted"/>
<dbReference type="GO" id="GO:0008757">
    <property type="term" value="F:S-adenosylmethionine-dependent methyltransferase activity"/>
    <property type="evidence" value="ECO:0007669"/>
    <property type="project" value="InterPro"/>
</dbReference>
<dbReference type="GO" id="GO:0032259">
    <property type="term" value="P:methylation"/>
    <property type="evidence" value="ECO:0007669"/>
    <property type="project" value="UniProtKB-KW"/>
</dbReference>
<name>A0A5N7D9Q8_9EURO</name>
<keyword evidence="6" id="KW-1185">Reference proteome</keyword>
<protein>
    <submittedName>
        <fullName evidence="5">S-adenosyl-L-methionine-dependent methyltransferase</fullName>
    </submittedName>
</protein>
<dbReference type="InterPro" id="IPR008854">
    <property type="entry name" value="TPMT"/>
</dbReference>
<dbReference type="PANTHER" id="PTHR32183:SF11">
    <property type="entry name" value="THIOL METHYLTRANSFERASE 2-RELATED"/>
    <property type="match status" value="1"/>
</dbReference>
<keyword evidence="2 5" id="KW-0489">Methyltransferase</keyword>
<dbReference type="InterPro" id="IPR029063">
    <property type="entry name" value="SAM-dependent_MTases_sf"/>
</dbReference>
<evidence type="ECO:0000313" key="5">
    <source>
        <dbReference type="EMBL" id="KAE8402959.1"/>
    </source>
</evidence>
<dbReference type="RefSeq" id="XP_031940278.1">
    <property type="nucleotide sequence ID" value="XM_032082328.1"/>
</dbReference>
<dbReference type="SUPFAM" id="SSF53335">
    <property type="entry name" value="S-adenosyl-L-methionine-dependent methyltransferases"/>
    <property type="match status" value="1"/>
</dbReference>
<accession>A0A5N7D9Q8</accession>
<dbReference type="GeneID" id="43667019"/>
<sequence length="366" mass="40876">MISSSEAVGGVWSCGPPTGRVRNKNYLWRVKSPASHLRHCTSPYFTSKVVTPPLHYICPGLFKASSQVRQLPLRYASTRQPPKMTGQVNIDPKDIQAHLSSYEGDKYVEGWAALWDKGDSLPWDRGFPNPALEDVLVQRRAIIGGPIAQDAQGRLYRRKALVPGCGRGVDVLLLASFGYDAYGLEYSASAVEVCKKEAKEHHSRYPVQDQALGRGKVSFVQGDFFDDAWLQKIEGSANGFDLVYDYTFFCALRPVLRPKWALRHTQLLAPSPAGKLICLEFPLHKDPQAAGPPYGLSSEMYMAHLTHPGEEIPYDDKGRVQYDPQQGPSEAGLERVAYWQPERTHKVGQGENGVIHDRVSVWSRRT</sequence>
<evidence type="ECO:0000256" key="3">
    <source>
        <dbReference type="ARBA" id="ARBA00022679"/>
    </source>
</evidence>
<dbReference type="Gene3D" id="3.40.50.150">
    <property type="entry name" value="Vaccinia Virus protein VP39"/>
    <property type="match status" value="1"/>
</dbReference>
<gene>
    <name evidence="5" type="ORF">BDV37DRAFT_251604</name>
</gene>
<dbReference type="Pfam" id="PF05724">
    <property type="entry name" value="TPMT"/>
    <property type="match status" value="1"/>
</dbReference>
<reference evidence="5 6" key="1">
    <citation type="submission" date="2019-04" db="EMBL/GenBank/DDBJ databases">
        <authorList>
            <consortium name="DOE Joint Genome Institute"/>
            <person name="Mondo S."/>
            <person name="Kjaerbolling I."/>
            <person name="Vesth T."/>
            <person name="Frisvad J.C."/>
            <person name="Nybo J.L."/>
            <person name="Theobald S."/>
            <person name="Kildgaard S."/>
            <person name="Isbrandt T."/>
            <person name="Kuo A."/>
            <person name="Sato A."/>
            <person name="Lyhne E.K."/>
            <person name="Kogle M.E."/>
            <person name="Wiebenga A."/>
            <person name="Kun R.S."/>
            <person name="Lubbers R.J."/>
            <person name="Makela M.R."/>
            <person name="Barry K."/>
            <person name="Chovatia M."/>
            <person name="Clum A."/>
            <person name="Daum C."/>
            <person name="Haridas S."/>
            <person name="He G."/>
            <person name="LaButti K."/>
            <person name="Lipzen A."/>
            <person name="Riley R."/>
            <person name="Salamov A."/>
            <person name="Simmons B.A."/>
            <person name="Magnuson J.K."/>
            <person name="Henrissat B."/>
            <person name="Mortensen U.H."/>
            <person name="Larsen T.O."/>
            <person name="Devries R.P."/>
            <person name="Grigoriev I.V."/>
            <person name="Machida M."/>
            <person name="Baker S.E."/>
            <person name="Andersen M.R."/>
            <person name="Cantor M.N."/>
            <person name="Hua S.X."/>
        </authorList>
    </citation>
    <scope>NUCLEOTIDE SEQUENCE [LARGE SCALE GENOMIC DNA]</scope>
    <source>
        <strain evidence="5 6">CBS 119388</strain>
    </source>
</reference>
<evidence type="ECO:0000256" key="4">
    <source>
        <dbReference type="ARBA" id="ARBA00022691"/>
    </source>
</evidence>
<dbReference type="EMBL" id="ML736782">
    <property type="protein sequence ID" value="KAE8402959.1"/>
    <property type="molecule type" value="Genomic_DNA"/>
</dbReference>